<keyword evidence="1" id="KW-1133">Transmembrane helix</keyword>
<protein>
    <submittedName>
        <fullName evidence="2">Uncharacterized protein</fullName>
    </submittedName>
</protein>
<gene>
    <name evidence="2" type="ORF">EJ05DRAFT_188180</name>
</gene>
<keyword evidence="1" id="KW-0472">Membrane</keyword>
<reference evidence="2" key="1">
    <citation type="journal article" date="2020" name="Stud. Mycol.">
        <title>101 Dothideomycetes genomes: a test case for predicting lifestyles and emergence of pathogens.</title>
        <authorList>
            <person name="Haridas S."/>
            <person name="Albert R."/>
            <person name="Binder M."/>
            <person name="Bloem J."/>
            <person name="Labutti K."/>
            <person name="Salamov A."/>
            <person name="Andreopoulos B."/>
            <person name="Baker S."/>
            <person name="Barry K."/>
            <person name="Bills G."/>
            <person name="Bluhm B."/>
            <person name="Cannon C."/>
            <person name="Castanera R."/>
            <person name="Culley D."/>
            <person name="Daum C."/>
            <person name="Ezra D."/>
            <person name="Gonzalez J."/>
            <person name="Henrissat B."/>
            <person name="Kuo A."/>
            <person name="Liang C."/>
            <person name="Lipzen A."/>
            <person name="Lutzoni F."/>
            <person name="Magnuson J."/>
            <person name="Mondo S."/>
            <person name="Nolan M."/>
            <person name="Ohm R."/>
            <person name="Pangilinan J."/>
            <person name="Park H.-J."/>
            <person name="Ramirez L."/>
            <person name="Alfaro M."/>
            <person name="Sun H."/>
            <person name="Tritt A."/>
            <person name="Yoshinaga Y."/>
            <person name="Zwiers L.-H."/>
            <person name="Turgeon B."/>
            <person name="Goodwin S."/>
            <person name="Spatafora J."/>
            <person name="Crous P."/>
            <person name="Grigoriev I."/>
        </authorList>
    </citation>
    <scope>NUCLEOTIDE SEQUENCE</scope>
    <source>
        <strain evidence="2">CBS 121739</strain>
    </source>
</reference>
<accession>A0A6A6WJD8</accession>
<sequence length="160" mass="17881">MSYLSCLTSQGAKCPSSCRHLQQHVRSRYSVPTPIYLFYLFYMILHLLCLQSAAFRRFPLRDIGTRPLVLGGQVNCVNCVTHTRYLSYTSYGDAAADVALIIVLFSPQTPVSSLVAESSCYEVECSDHSVVLHQAYHTSQAVLSFSDLHSTRPTSVMIYC</sequence>
<dbReference type="EMBL" id="ML996566">
    <property type="protein sequence ID" value="KAF2761887.1"/>
    <property type="molecule type" value="Genomic_DNA"/>
</dbReference>
<proteinExistence type="predicted"/>
<evidence type="ECO:0000313" key="3">
    <source>
        <dbReference type="Proteomes" id="UP000799437"/>
    </source>
</evidence>
<dbReference type="Proteomes" id="UP000799437">
    <property type="component" value="Unassembled WGS sequence"/>
</dbReference>
<name>A0A6A6WJD8_9PEZI</name>
<dbReference type="AlphaFoldDB" id="A0A6A6WJD8"/>
<keyword evidence="1" id="KW-0812">Transmembrane</keyword>
<dbReference type="GeneID" id="54480714"/>
<feature type="transmembrane region" description="Helical" evidence="1">
    <location>
        <begin position="36"/>
        <end position="55"/>
    </location>
</feature>
<evidence type="ECO:0000256" key="1">
    <source>
        <dbReference type="SAM" id="Phobius"/>
    </source>
</evidence>
<evidence type="ECO:0000313" key="2">
    <source>
        <dbReference type="EMBL" id="KAF2761887.1"/>
    </source>
</evidence>
<organism evidence="2 3">
    <name type="scientific">Pseudovirgaria hyperparasitica</name>
    <dbReference type="NCBI Taxonomy" id="470096"/>
    <lineage>
        <taxon>Eukaryota</taxon>
        <taxon>Fungi</taxon>
        <taxon>Dikarya</taxon>
        <taxon>Ascomycota</taxon>
        <taxon>Pezizomycotina</taxon>
        <taxon>Dothideomycetes</taxon>
        <taxon>Dothideomycetes incertae sedis</taxon>
        <taxon>Acrospermales</taxon>
        <taxon>Acrospermaceae</taxon>
        <taxon>Pseudovirgaria</taxon>
    </lineage>
</organism>
<dbReference type="RefSeq" id="XP_033604338.1">
    <property type="nucleotide sequence ID" value="XM_033739660.1"/>
</dbReference>
<keyword evidence="3" id="KW-1185">Reference proteome</keyword>